<gene>
    <name evidence="1" type="ORF">VIBNI_A0344</name>
    <name evidence="2" type="ORF">VIBNI_B1963</name>
</gene>
<dbReference type="KEGG" id="vni:VIBNI_A0344"/>
<dbReference type="RefSeq" id="WP_022549701.1">
    <property type="nucleotide sequence ID" value="NC_022528.1"/>
</dbReference>
<dbReference type="OrthoDB" id="9804145at2"/>
<reference evidence="1" key="1">
    <citation type="submission" date="2012-11" db="EMBL/GenBank/DDBJ databases">
        <authorList>
            <person name="Genoscope - CEA"/>
        </authorList>
    </citation>
    <scope>NUCLEOTIDE SEQUENCE</scope>
    <source>
        <strain evidence="1">SFn1</strain>
    </source>
</reference>
<keyword evidence="2" id="KW-0378">Hydrolase</keyword>
<dbReference type="AlphaFoldDB" id="U4K1M6"/>
<dbReference type="EMBL" id="FO203526">
    <property type="protein sequence ID" value="CCO56544.1"/>
    <property type="molecule type" value="Genomic_DNA"/>
</dbReference>
<evidence type="ECO:0000313" key="1">
    <source>
        <dbReference type="EMBL" id="CCO56544.1"/>
    </source>
</evidence>
<sequence length="908" mass="104011">MANSAQDNFELNNSFYVHLLEFYKQKRGLIRQHYTRLTKAFLDYNAPDRPGSYLREPQFEALEVYVFLKEFLGNKPVYQLFEDWFKNQGKFAERVSGISAVEGQIMQPDMFWEMTEKSYNGIFKKMKASNGGRLYPNYIFALTMGTGKTILMATCIFYDFLAGNKKGKDERFIQNALIFAPDKTVLQSLREVESFDHSKVVPPEYMPIVAEFKFHYLEDAGVSLNTMDGSKFNIVVSNSQKIILRRDNKNKSSADKLFSATKDVYKGLGDVGDEMADLLDLDSDLTVAAPEEEADLVANQRFRKLERLPQLGIFVDEAHHAFGTKLAKDMGIKADNTANSLRKTIDELAINLKQAGTSVVGCYNYTGTPYVGKEVIPEVVYAYGLRKAIDKNYLKQVKLNGYSHTRHEEFLEIAVEQFLTEMDKLKTTRLNDDGEEIVEPFRPEGMLPKMAIFGTTVEEIEKEIRPAVEAILAKHGISSDKILVNVGDPKLTSDDDIREFNSLDTPRSEKQFILLVNKGREGWNCRSLFSVALYREPKSKVFVLQATMRCLRAITRQQHTGHVFLTEDNMKLLDKELQANFRISTDELKPATDKVQVQIRVEQPPVKIPLKRIYHKRTLIEKDEIQDGYKLGLDEIVLDNYRLIHQSQDGLLMPEDLGTVKNRTQTDLSSRRNQRTFSRLSLVADIARYINKPCLQLEKVIEKTEEGFDGILKLVNQFNDVLYDHVIPRLFKAMFDIESEIKSEEHLVTLVKDAPKNPGYYEMTASKDKIIGKADPTIADYVGKSFHVDNYCFDSNPERQFFWDMLHEDKVDKIWFTGMLTHGQSDFVIHYVDTEEQRVRSYYPDFLIQKEDGSYVMIEVKGEHMIGSQNVRDKKDAAELMGVASGIKYEIIAGQSAQAGTYGREFLN</sequence>
<dbReference type="EMBL" id="FO203527">
    <property type="protein sequence ID" value="CCO61676.1"/>
    <property type="molecule type" value="Genomic_DNA"/>
</dbReference>
<name>U4K1M6_9VIBR</name>
<dbReference type="Proteomes" id="UP000016895">
    <property type="component" value="Chromosome 2"/>
</dbReference>
<dbReference type="SUPFAM" id="SSF52540">
    <property type="entry name" value="P-loop containing nucleoside triphosphate hydrolases"/>
    <property type="match status" value="1"/>
</dbReference>
<accession>U4K1M6</accession>
<evidence type="ECO:0000313" key="2">
    <source>
        <dbReference type="EMBL" id="CCO61676.1"/>
    </source>
</evidence>
<keyword evidence="2" id="KW-0540">Nuclease</keyword>
<dbReference type="STRING" id="28173.VIBNI_A0344"/>
<dbReference type="GO" id="GO:0004519">
    <property type="term" value="F:endonuclease activity"/>
    <property type="evidence" value="ECO:0007669"/>
    <property type="project" value="UniProtKB-KW"/>
</dbReference>
<dbReference type="REBASE" id="72151">
    <property type="entry name" value="VniSFn1ORF1962P"/>
</dbReference>
<dbReference type="Proteomes" id="UP000016895">
    <property type="component" value="Chromosome 1"/>
</dbReference>
<evidence type="ECO:0000313" key="3">
    <source>
        <dbReference type="Proteomes" id="UP000016895"/>
    </source>
</evidence>
<proteinExistence type="predicted"/>
<keyword evidence="3" id="KW-1185">Reference proteome</keyword>
<dbReference type="Gene3D" id="3.40.50.300">
    <property type="entry name" value="P-loop containing nucleotide triphosphate hydrolases"/>
    <property type="match status" value="2"/>
</dbReference>
<reference evidence="1 3" key="2">
    <citation type="journal article" date="2013" name="ISME J.">
        <title>Comparative genomics of pathogenic lineages of Vibrio nigripulchritudo identifies virulence-associated traits.</title>
        <authorList>
            <person name="Goudenege D."/>
            <person name="Labreuche Y."/>
            <person name="Krin E."/>
            <person name="Ansquer D."/>
            <person name="Mangenot S."/>
            <person name="Calteau A."/>
            <person name="Medigue C."/>
            <person name="Mazel D."/>
            <person name="Polz M.F."/>
            <person name="Le Roux F."/>
        </authorList>
    </citation>
    <scope>NUCLEOTIDE SEQUENCE [LARGE SCALE GENOMIC DNA]</scope>
    <source>
        <strain evidence="1">SFn1</strain>
        <strain evidence="3">SnF1</strain>
    </source>
</reference>
<dbReference type="PATRIC" id="fig|1260221.3.peg.326"/>
<dbReference type="REBASE" id="72149">
    <property type="entry name" value="VniSFn1ORF345P"/>
</dbReference>
<dbReference type="InterPro" id="IPR027417">
    <property type="entry name" value="P-loop_NTPase"/>
</dbReference>
<dbReference type="KEGG" id="vni:VIBNI_B1963"/>
<protein>
    <submittedName>
        <fullName evidence="2">Putative restriction endonuclease</fullName>
    </submittedName>
</protein>
<organism evidence="1 3">
    <name type="scientific">Vibrio nigripulchritudo</name>
    <dbReference type="NCBI Taxonomy" id="28173"/>
    <lineage>
        <taxon>Bacteria</taxon>
        <taxon>Pseudomonadati</taxon>
        <taxon>Pseudomonadota</taxon>
        <taxon>Gammaproteobacteria</taxon>
        <taxon>Vibrionales</taxon>
        <taxon>Vibrionaceae</taxon>
        <taxon>Vibrio</taxon>
    </lineage>
</organism>
<keyword evidence="2" id="KW-0255">Endonuclease</keyword>